<dbReference type="AlphaFoldDB" id="A0AAW9AGH5"/>
<evidence type="ECO:0000313" key="2">
    <source>
        <dbReference type="EMBL" id="MDW0118151.1"/>
    </source>
</evidence>
<evidence type="ECO:0008006" key="4">
    <source>
        <dbReference type="Google" id="ProtNLM"/>
    </source>
</evidence>
<feature type="chain" id="PRO_5043891795" description="Adhesin" evidence="1">
    <location>
        <begin position="25"/>
        <end position="185"/>
    </location>
</feature>
<protein>
    <recommendedName>
        <fullName evidence="4">Adhesin</fullName>
    </recommendedName>
</protein>
<reference evidence="2 3" key="1">
    <citation type="submission" date="2023-06" db="EMBL/GenBank/DDBJ databases">
        <title>Sporosarcina sp. nov., isolated from Korean traditional fermented seafood 'Jeotgal'.</title>
        <authorList>
            <person name="Yang A.I."/>
            <person name="Shin N.-R."/>
        </authorList>
    </citation>
    <scope>NUCLEOTIDE SEQUENCE [LARGE SCALE GENOMIC DNA]</scope>
    <source>
        <strain evidence="2 3">KCTC43456</strain>
    </source>
</reference>
<evidence type="ECO:0000313" key="3">
    <source>
        <dbReference type="Proteomes" id="UP001271648"/>
    </source>
</evidence>
<gene>
    <name evidence="2" type="ORF">QTL97_14550</name>
</gene>
<keyword evidence="3" id="KW-1185">Reference proteome</keyword>
<sequence length="185" mass="20103">MKSLKIFAASVILATTTSFSTVFAEDLDGVKEFQENLPDWYWTADRINPNNPDLENLPPSKVEFQLKNLDEISTLGETALVGGTGSSYIMNEGSGYYAINATYADTIVVLFQVIGTLYKQPKGSTGLTIIDIASESKSYTKGMVVAETTSPSQPVGTTMLTEGVHYINMPLISETKVTTDKLVVK</sequence>
<proteinExistence type="predicted"/>
<evidence type="ECO:0000256" key="1">
    <source>
        <dbReference type="SAM" id="SignalP"/>
    </source>
</evidence>
<dbReference type="RefSeq" id="WP_283732351.1">
    <property type="nucleotide sequence ID" value="NZ_CP125968.1"/>
</dbReference>
<name>A0AAW9AGH5_9BACL</name>
<dbReference type="Proteomes" id="UP001271648">
    <property type="component" value="Unassembled WGS sequence"/>
</dbReference>
<comment type="caution">
    <text evidence="2">The sequence shown here is derived from an EMBL/GenBank/DDBJ whole genome shotgun (WGS) entry which is preliminary data.</text>
</comment>
<dbReference type="EMBL" id="JAUBDJ010000010">
    <property type="protein sequence ID" value="MDW0118151.1"/>
    <property type="molecule type" value="Genomic_DNA"/>
</dbReference>
<keyword evidence="1" id="KW-0732">Signal</keyword>
<organism evidence="2 3">
    <name type="scientific">Sporosarcina thermotolerans</name>
    <dbReference type="NCBI Taxonomy" id="633404"/>
    <lineage>
        <taxon>Bacteria</taxon>
        <taxon>Bacillati</taxon>
        <taxon>Bacillota</taxon>
        <taxon>Bacilli</taxon>
        <taxon>Bacillales</taxon>
        <taxon>Caryophanaceae</taxon>
        <taxon>Sporosarcina</taxon>
    </lineage>
</organism>
<feature type="signal peptide" evidence="1">
    <location>
        <begin position="1"/>
        <end position="24"/>
    </location>
</feature>
<accession>A0AAW9AGH5</accession>